<comment type="subcellular location">
    <subcellularLocation>
        <location evidence="1">Membrane</location>
        <topology evidence="1">Single-pass type I membrane protein</topology>
    </subcellularLocation>
</comment>
<dbReference type="GeneID" id="108631333"/>
<protein>
    <submittedName>
        <fullName evidence="12">Uncharacterized protein LOC108631333 isoform X1</fullName>
    </submittedName>
</protein>
<dbReference type="InterPro" id="IPR036179">
    <property type="entry name" value="Ig-like_dom_sf"/>
</dbReference>
<proteinExistence type="inferred from homology"/>
<name>A0AAJ7SD67_9HYME</name>
<dbReference type="Proteomes" id="UP000694925">
    <property type="component" value="Unplaced"/>
</dbReference>
<dbReference type="PANTHER" id="PTHR32178:SF6">
    <property type="entry name" value="IG-LIKE DOMAIN-CONTAINING PROTEIN"/>
    <property type="match status" value="1"/>
</dbReference>
<evidence type="ECO:0000259" key="10">
    <source>
        <dbReference type="PROSITE" id="PS50835"/>
    </source>
</evidence>
<dbReference type="GO" id="GO:0016020">
    <property type="term" value="C:membrane"/>
    <property type="evidence" value="ECO:0007669"/>
    <property type="project" value="UniProtKB-SubCell"/>
</dbReference>
<dbReference type="KEGG" id="ccal:108631333"/>
<evidence type="ECO:0000256" key="6">
    <source>
        <dbReference type="ARBA" id="ARBA00023136"/>
    </source>
</evidence>
<keyword evidence="5 9" id="KW-1133">Transmembrane helix</keyword>
<evidence type="ECO:0000256" key="8">
    <source>
        <dbReference type="SAM" id="MobiDB-lite"/>
    </source>
</evidence>
<evidence type="ECO:0000313" key="12">
    <source>
        <dbReference type="RefSeq" id="XP_026675098.1"/>
    </source>
</evidence>
<dbReference type="InterPro" id="IPR007110">
    <property type="entry name" value="Ig-like_dom"/>
</dbReference>
<dbReference type="SUPFAM" id="SSF48726">
    <property type="entry name" value="Immunoglobulin"/>
    <property type="match status" value="1"/>
</dbReference>
<feature type="domain" description="Ig-like" evidence="10">
    <location>
        <begin position="192"/>
        <end position="310"/>
    </location>
</feature>
<dbReference type="Gene3D" id="2.60.40.10">
    <property type="entry name" value="Immunoglobulins"/>
    <property type="match status" value="1"/>
</dbReference>
<keyword evidence="7" id="KW-0325">Glycoprotein</keyword>
<dbReference type="RefSeq" id="XP_026675098.1">
    <property type="nucleotide sequence ID" value="XM_026819297.1"/>
</dbReference>
<keyword evidence="4" id="KW-0732">Signal</keyword>
<dbReference type="AlphaFoldDB" id="A0AAJ7SD67"/>
<keyword evidence="3 9" id="KW-0812">Transmembrane</keyword>
<dbReference type="PANTHER" id="PTHR32178">
    <property type="entry name" value="FAM187"/>
    <property type="match status" value="1"/>
</dbReference>
<reference evidence="12" key="1">
    <citation type="submission" date="2025-08" db="UniProtKB">
        <authorList>
            <consortium name="RefSeq"/>
        </authorList>
    </citation>
    <scope>IDENTIFICATION</scope>
    <source>
        <tissue evidence="12">Whole body</tissue>
    </source>
</reference>
<evidence type="ECO:0000313" key="11">
    <source>
        <dbReference type="Proteomes" id="UP000694925"/>
    </source>
</evidence>
<evidence type="ECO:0000256" key="1">
    <source>
        <dbReference type="ARBA" id="ARBA00004479"/>
    </source>
</evidence>
<keyword evidence="11" id="KW-1185">Reference proteome</keyword>
<organism evidence="11 12">
    <name type="scientific">Ceratina calcarata</name>
    <dbReference type="NCBI Taxonomy" id="156304"/>
    <lineage>
        <taxon>Eukaryota</taxon>
        <taxon>Metazoa</taxon>
        <taxon>Ecdysozoa</taxon>
        <taxon>Arthropoda</taxon>
        <taxon>Hexapoda</taxon>
        <taxon>Insecta</taxon>
        <taxon>Pterygota</taxon>
        <taxon>Neoptera</taxon>
        <taxon>Endopterygota</taxon>
        <taxon>Hymenoptera</taxon>
        <taxon>Apocrita</taxon>
        <taxon>Aculeata</taxon>
        <taxon>Apoidea</taxon>
        <taxon>Anthophila</taxon>
        <taxon>Apidae</taxon>
        <taxon>Ceratina</taxon>
        <taxon>Zadontomerus</taxon>
    </lineage>
</organism>
<evidence type="ECO:0000256" key="5">
    <source>
        <dbReference type="ARBA" id="ARBA00022989"/>
    </source>
</evidence>
<sequence>MDNNASYNRIYTTPEFSLAIKDLKITDAGIYLCHGEEGQEAENKFNYRIEPISKEYGVSYMEQGNTTDWEKYREMYLASVTTRFAVSQMSELAEIRKVGITLQVISEWGPWGPCEHCIRNRGYKKSVGQCRLIRQINTAIANKSDSSIVKFFRKSPSIPCKGVLLEEEFPSVSSAVRHLPEFILKEPCKKCPRVKTIKGRKFKYVKRFVLAEGAYLTVVCPEYLSIFSVFTRYFLLTKRKRYRSTPDTQVSWKKDAITLEKGVRRSFRKLDPEARVIVDAFGTLYLIEVSTHEEGNYTCYIDNVNMMQLKVIVVAKGKLLTQEFLRHLGYLGFIFLLCSFCYCSGLIYAWRQRQRKSNAPKNDAVKQDEEIPLIDQGP</sequence>
<dbReference type="PROSITE" id="PS50835">
    <property type="entry name" value="IG_LIKE"/>
    <property type="match status" value="1"/>
</dbReference>
<evidence type="ECO:0000256" key="4">
    <source>
        <dbReference type="ARBA" id="ARBA00022729"/>
    </source>
</evidence>
<dbReference type="InterPro" id="IPR039311">
    <property type="entry name" value="FAM187A/B"/>
</dbReference>
<comment type="similarity">
    <text evidence="2">Belongs to the FAM187 family.</text>
</comment>
<evidence type="ECO:0000256" key="2">
    <source>
        <dbReference type="ARBA" id="ARBA00008727"/>
    </source>
</evidence>
<keyword evidence="6 9" id="KW-0472">Membrane</keyword>
<evidence type="ECO:0000256" key="7">
    <source>
        <dbReference type="ARBA" id="ARBA00023180"/>
    </source>
</evidence>
<dbReference type="InterPro" id="IPR013783">
    <property type="entry name" value="Ig-like_fold"/>
</dbReference>
<feature type="transmembrane region" description="Helical" evidence="9">
    <location>
        <begin position="213"/>
        <end position="235"/>
    </location>
</feature>
<evidence type="ECO:0000256" key="9">
    <source>
        <dbReference type="SAM" id="Phobius"/>
    </source>
</evidence>
<feature type="region of interest" description="Disordered" evidence="8">
    <location>
        <begin position="359"/>
        <end position="378"/>
    </location>
</feature>
<gene>
    <name evidence="12" type="primary">LOC108631333</name>
</gene>
<accession>A0AAJ7SD67</accession>
<evidence type="ECO:0000256" key="3">
    <source>
        <dbReference type="ARBA" id="ARBA00022692"/>
    </source>
</evidence>
<feature type="transmembrane region" description="Helical" evidence="9">
    <location>
        <begin position="328"/>
        <end position="350"/>
    </location>
</feature>